<dbReference type="InterPro" id="IPR029058">
    <property type="entry name" value="AB_hydrolase_fold"/>
</dbReference>
<keyword evidence="2" id="KW-0732">Signal</keyword>
<name>A0A4S8J0R5_MUSBA</name>
<evidence type="ECO:0000256" key="1">
    <source>
        <dbReference type="ARBA" id="ARBA00009431"/>
    </source>
</evidence>
<dbReference type="Proteomes" id="UP000317650">
    <property type="component" value="Chromosome 11"/>
</dbReference>
<dbReference type="GO" id="GO:0006508">
    <property type="term" value="P:proteolysis"/>
    <property type="evidence" value="ECO:0007669"/>
    <property type="project" value="InterPro"/>
</dbReference>
<keyword evidence="4" id="KW-1185">Reference proteome</keyword>
<evidence type="ECO:0008006" key="5">
    <source>
        <dbReference type="Google" id="ProtNLM"/>
    </source>
</evidence>
<dbReference type="InterPro" id="IPR001563">
    <property type="entry name" value="Peptidase_S10"/>
</dbReference>
<dbReference type="EMBL" id="PYDT01000007">
    <property type="protein sequence ID" value="THU54897.1"/>
    <property type="molecule type" value="Genomic_DNA"/>
</dbReference>
<protein>
    <recommendedName>
        <fullName evidence="5">Carboxypeptidase</fullName>
    </recommendedName>
</protein>
<evidence type="ECO:0000313" key="3">
    <source>
        <dbReference type="EMBL" id="THU54897.1"/>
    </source>
</evidence>
<organism evidence="3 4">
    <name type="scientific">Musa balbisiana</name>
    <name type="common">Banana</name>
    <dbReference type="NCBI Taxonomy" id="52838"/>
    <lineage>
        <taxon>Eukaryota</taxon>
        <taxon>Viridiplantae</taxon>
        <taxon>Streptophyta</taxon>
        <taxon>Embryophyta</taxon>
        <taxon>Tracheophyta</taxon>
        <taxon>Spermatophyta</taxon>
        <taxon>Magnoliopsida</taxon>
        <taxon>Liliopsida</taxon>
        <taxon>Zingiberales</taxon>
        <taxon>Musaceae</taxon>
        <taxon>Musa</taxon>
    </lineage>
</organism>
<dbReference type="AlphaFoldDB" id="A0A4S8J0R5"/>
<proteinExistence type="inferred from homology"/>
<gene>
    <name evidence="3" type="ORF">C4D60_Mb11t00890</name>
</gene>
<dbReference type="Gene3D" id="3.40.50.1820">
    <property type="entry name" value="alpha/beta hydrolase"/>
    <property type="match status" value="2"/>
</dbReference>
<dbReference type="SUPFAM" id="SSF53474">
    <property type="entry name" value="alpha/beta-Hydrolases"/>
    <property type="match status" value="1"/>
</dbReference>
<evidence type="ECO:0000313" key="4">
    <source>
        <dbReference type="Proteomes" id="UP000317650"/>
    </source>
</evidence>
<comment type="similarity">
    <text evidence="1">Belongs to the peptidase S10 family.</text>
</comment>
<dbReference type="Pfam" id="PF00450">
    <property type="entry name" value="Peptidase_S10"/>
    <property type="match status" value="2"/>
</dbReference>
<accession>A0A4S8J0R5</accession>
<dbReference type="STRING" id="52838.A0A4S8J0R5"/>
<feature type="chain" id="PRO_5020355354" description="Carboxypeptidase" evidence="2">
    <location>
        <begin position="16"/>
        <end position="216"/>
    </location>
</feature>
<comment type="caution">
    <text evidence="3">The sequence shown here is derived from an EMBL/GenBank/DDBJ whole genome shotgun (WGS) entry which is preliminary data.</text>
</comment>
<dbReference type="GO" id="GO:0004185">
    <property type="term" value="F:serine-type carboxypeptidase activity"/>
    <property type="evidence" value="ECO:0007669"/>
    <property type="project" value="InterPro"/>
</dbReference>
<reference evidence="3 4" key="1">
    <citation type="journal article" date="2019" name="Nat. Plants">
        <title>Genome sequencing of Musa balbisiana reveals subgenome evolution and function divergence in polyploid bananas.</title>
        <authorList>
            <person name="Yao X."/>
        </authorList>
    </citation>
    <scope>NUCLEOTIDE SEQUENCE [LARGE SCALE GENOMIC DNA]</scope>
    <source>
        <strain evidence="4">cv. DH-PKW</strain>
        <tissue evidence="3">Leaves</tissue>
    </source>
</reference>
<evidence type="ECO:0000256" key="2">
    <source>
        <dbReference type="SAM" id="SignalP"/>
    </source>
</evidence>
<dbReference type="PANTHER" id="PTHR11802:SF29">
    <property type="entry name" value="SERINE CARBOXYPEPTIDASE-LIKE 19"/>
    <property type="match status" value="1"/>
</dbReference>
<sequence>MLSLLLLLFSYLIDAFLSYVNVDEANDVQLFYYFIKSEREPKDDPLLLWLTGGPGCSALSGLIYEIGNEAGYGVHLNLKGHIVGNPCTDANYDGDAIVPYAHGVGFISDELYESTKNSCGGRYQNPSNAECARWVDSVNQDLSGINTAHILEPLCSFPESPKPNIITAGRRRLLEALSDLPTSNTRDPFCRNYWYLLSHAWANNDTVRQALGIREW</sequence>
<dbReference type="GO" id="GO:0016747">
    <property type="term" value="F:acyltransferase activity, transferring groups other than amino-acyl groups"/>
    <property type="evidence" value="ECO:0007669"/>
    <property type="project" value="TreeGrafter"/>
</dbReference>
<dbReference type="PANTHER" id="PTHR11802">
    <property type="entry name" value="SERINE PROTEASE FAMILY S10 SERINE CARBOXYPEPTIDASE"/>
    <property type="match status" value="1"/>
</dbReference>
<dbReference type="GO" id="GO:0019748">
    <property type="term" value="P:secondary metabolic process"/>
    <property type="evidence" value="ECO:0007669"/>
    <property type="project" value="TreeGrafter"/>
</dbReference>
<feature type="signal peptide" evidence="2">
    <location>
        <begin position="1"/>
        <end position="15"/>
    </location>
</feature>